<evidence type="ECO:0000313" key="1">
    <source>
        <dbReference type="EMBL" id="GEB48463.1"/>
    </source>
</evidence>
<keyword evidence="2" id="KW-1185">Reference proteome</keyword>
<dbReference type="Proteomes" id="UP000319210">
    <property type="component" value="Unassembled WGS sequence"/>
</dbReference>
<accession>A0A4Y3QV08</accession>
<comment type="caution">
    <text evidence="1">The sequence shown here is derived from an EMBL/GenBank/DDBJ whole genome shotgun (WGS) entry which is preliminary data.</text>
</comment>
<reference evidence="1 2" key="1">
    <citation type="submission" date="2019-06" db="EMBL/GenBank/DDBJ databases">
        <title>Whole genome shotgun sequence of Streptomyces cacaoi subsp. cacaoi NBRC 12748.</title>
        <authorList>
            <person name="Hosoyama A."/>
            <person name="Uohara A."/>
            <person name="Ohji S."/>
            <person name="Ichikawa N."/>
        </authorList>
    </citation>
    <scope>NUCLEOTIDE SEQUENCE [LARGE SCALE GENOMIC DNA]</scope>
    <source>
        <strain evidence="1 2">NBRC 12748</strain>
    </source>
</reference>
<proteinExistence type="predicted"/>
<gene>
    <name evidence="1" type="ORF">SCA03_10140</name>
</gene>
<evidence type="ECO:0000313" key="2">
    <source>
        <dbReference type="Proteomes" id="UP000319210"/>
    </source>
</evidence>
<organism evidence="1 2">
    <name type="scientific">Streptomyces cacaoi</name>
    <dbReference type="NCBI Taxonomy" id="1898"/>
    <lineage>
        <taxon>Bacteria</taxon>
        <taxon>Bacillati</taxon>
        <taxon>Actinomycetota</taxon>
        <taxon>Actinomycetes</taxon>
        <taxon>Kitasatosporales</taxon>
        <taxon>Streptomycetaceae</taxon>
        <taxon>Streptomyces</taxon>
    </lineage>
</organism>
<sequence>MPALVPDSFMKTAEAEMQAEPATAIGTGRPRRAGAGVLASALADAAAELFFRDMVFTVPGANRKEKQQVRAMIR</sequence>
<protein>
    <submittedName>
        <fullName evidence="1">Uncharacterized protein</fullName>
    </submittedName>
</protein>
<name>A0A4Y3QV08_STRCI</name>
<dbReference type="AlphaFoldDB" id="A0A4Y3QV08"/>
<dbReference type="EMBL" id="BJMM01000003">
    <property type="protein sequence ID" value="GEB48463.1"/>
    <property type="molecule type" value="Genomic_DNA"/>
</dbReference>